<dbReference type="InterPro" id="IPR006094">
    <property type="entry name" value="Oxid_FAD_bind_N"/>
</dbReference>
<evidence type="ECO:0000256" key="4">
    <source>
        <dbReference type="ARBA" id="ARBA00023002"/>
    </source>
</evidence>
<dbReference type="Pfam" id="PF08031">
    <property type="entry name" value="BBE"/>
    <property type="match status" value="1"/>
</dbReference>
<organism evidence="7 8">
    <name type="scientific">Oculimacula yallundae</name>
    <dbReference type="NCBI Taxonomy" id="86028"/>
    <lineage>
        <taxon>Eukaryota</taxon>
        <taxon>Fungi</taxon>
        <taxon>Dikarya</taxon>
        <taxon>Ascomycota</taxon>
        <taxon>Pezizomycotina</taxon>
        <taxon>Leotiomycetes</taxon>
        <taxon>Helotiales</taxon>
        <taxon>Ploettnerulaceae</taxon>
        <taxon>Oculimacula</taxon>
    </lineage>
</organism>
<dbReference type="InterPro" id="IPR016169">
    <property type="entry name" value="FAD-bd_PCMH_sub2"/>
</dbReference>
<evidence type="ECO:0000256" key="5">
    <source>
        <dbReference type="SAM" id="MobiDB-lite"/>
    </source>
</evidence>
<evidence type="ECO:0000313" key="8">
    <source>
        <dbReference type="Proteomes" id="UP001595075"/>
    </source>
</evidence>
<sequence>MDGPSSFSRSKSKSKLSTPNPSSPPSPIKRPTSASYSIRKNKMGSQPSSIAKAIKSALDNDTTLYAFPGDLLYKQRDIKPYNLDIQVKPAAVTYPKTNEHVAAIVRCVVENGCKVQARSGGHSYANYCLGGIDGGVVIDLKHFQQFSMDRKTWRATIGGGTLLGDVTKRLHDAGNRAIAHGTCPQVGIGGHATIGGLGPSSRQWGSTLDHVVEVEIVLADSSFKRCSETQNADIFWAVKGAGASFGVITEFVVRTEPEPGEAVEFSFSFHLGKYASMAPIFKAWQAFVSDPKLTRKFTSGLVFTELGMVISGTQDNKTVVFKDWLGLVGHWAEDFALLIGGGLSAPLYTKSLAFNSTTLIPDSAIDKILTYMDDADKGTLVWFVIFDLEGGAVNDVAQDATAYAHRDALFYMQSYAVGLPKVSGTTKGFLRGLDEIVRRNVEGGEELGCYAGYVDPELRDAQKRYWRGNLGRLEAIKGRVDPNDIFWNPQGVRPRLADGAGVGETGKGTGPFKALKANKEKKSKWPIMRSLKGCFS</sequence>
<dbReference type="SUPFAM" id="SSF56176">
    <property type="entry name" value="FAD-binding/transporter-associated domain-like"/>
    <property type="match status" value="1"/>
</dbReference>
<evidence type="ECO:0000256" key="2">
    <source>
        <dbReference type="ARBA" id="ARBA00022630"/>
    </source>
</evidence>
<evidence type="ECO:0000259" key="6">
    <source>
        <dbReference type="PROSITE" id="PS51387"/>
    </source>
</evidence>
<comment type="caution">
    <text evidence="7">The sequence shown here is derived from an EMBL/GenBank/DDBJ whole genome shotgun (WGS) entry which is preliminary data.</text>
</comment>
<gene>
    <name evidence="7" type="ORF">VTL71DRAFT_11950</name>
</gene>
<evidence type="ECO:0000256" key="3">
    <source>
        <dbReference type="ARBA" id="ARBA00022827"/>
    </source>
</evidence>
<feature type="region of interest" description="Disordered" evidence="5">
    <location>
        <begin position="1"/>
        <end position="44"/>
    </location>
</feature>
<dbReference type="PANTHER" id="PTHR42973">
    <property type="entry name" value="BINDING OXIDOREDUCTASE, PUTATIVE (AFU_ORTHOLOGUE AFUA_1G17690)-RELATED"/>
    <property type="match status" value="1"/>
</dbReference>
<dbReference type="InterPro" id="IPR036318">
    <property type="entry name" value="FAD-bd_PCMH-like_sf"/>
</dbReference>
<keyword evidence="2" id="KW-0285">Flavoprotein</keyword>
<dbReference type="Gene3D" id="3.30.465.10">
    <property type="match status" value="1"/>
</dbReference>
<evidence type="ECO:0000313" key="7">
    <source>
        <dbReference type="EMBL" id="KAL2072607.1"/>
    </source>
</evidence>
<dbReference type="PROSITE" id="PS51387">
    <property type="entry name" value="FAD_PCMH"/>
    <property type="match status" value="1"/>
</dbReference>
<keyword evidence="4" id="KW-0560">Oxidoreductase</keyword>
<accession>A0ABR4CS61</accession>
<dbReference type="InterPro" id="IPR016166">
    <property type="entry name" value="FAD-bd_PCMH"/>
</dbReference>
<dbReference type="Proteomes" id="UP001595075">
    <property type="component" value="Unassembled WGS sequence"/>
</dbReference>
<name>A0ABR4CS61_9HELO</name>
<reference evidence="7 8" key="1">
    <citation type="journal article" date="2024" name="Commun. Biol.">
        <title>Comparative genomic analysis of thermophilic fungi reveals convergent evolutionary adaptations and gene losses.</title>
        <authorList>
            <person name="Steindorff A.S."/>
            <person name="Aguilar-Pontes M.V."/>
            <person name="Robinson A.J."/>
            <person name="Andreopoulos B."/>
            <person name="LaButti K."/>
            <person name="Kuo A."/>
            <person name="Mondo S."/>
            <person name="Riley R."/>
            <person name="Otillar R."/>
            <person name="Haridas S."/>
            <person name="Lipzen A."/>
            <person name="Grimwood J."/>
            <person name="Schmutz J."/>
            <person name="Clum A."/>
            <person name="Reid I.D."/>
            <person name="Moisan M.C."/>
            <person name="Butler G."/>
            <person name="Nguyen T.T.M."/>
            <person name="Dewar K."/>
            <person name="Conant G."/>
            <person name="Drula E."/>
            <person name="Henrissat B."/>
            <person name="Hansel C."/>
            <person name="Singer S."/>
            <person name="Hutchinson M.I."/>
            <person name="de Vries R.P."/>
            <person name="Natvig D.O."/>
            <person name="Powell A.J."/>
            <person name="Tsang A."/>
            <person name="Grigoriev I.V."/>
        </authorList>
    </citation>
    <scope>NUCLEOTIDE SEQUENCE [LARGE SCALE GENOMIC DNA]</scope>
    <source>
        <strain evidence="7 8">CBS 494.80</strain>
    </source>
</reference>
<keyword evidence="3" id="KW-0274">FAD</keyword>
<dbReference type="PANTHER" id="PTHR42973:SF17">
    <property type="entry name" value="OXIDASE, PUTATIVE (AFU_ORTHOLOGUE AFUA_6G14340)-RELATED"/>
    <property type="match status" value="1"/>
</dbReference>
<evidence type="ECO:0000256" key="1">
    <source>
        <dbReference type="ARBA" id="ARBA00005466"/>
    </source>
</evidence>
<keyword evidence="8" id="KW-1185">Reference proteome</keyword>
<protein>
    <recommendedName>
        <fullName evidence="6">FAD-binding PCMH-type domain-containing protein</fullName>
    </recommendedName>
</protein>
<feature type="domain" description="FAD-binding PCMH-type" evidence="6">
    <location>
        <begin position="85"/>
        <end position="258"/>
    </location>
</feature>
<dbReference type="InterPro" id="IPR050416">
    <property type="entry name" value="FAD-linked_Oxidoreductase"/>
</dbReference>
<dbReference type="EMBL" id="JAZHXI010000004">
    <property type="protein sequence ID" value="KAL2072607.1"/>
    <property type="molecule type" value="Genomic_DNA"/>
</dbReference>
<proteinExistence type="inferred from homology"/>
<dbReference type="Pfam" id="PF01565">
    <property type="entry name" value="FAD_binding_4"/>
    <property type="match status" value="1"/>
</dbReference>
<dbReference type="Gene3D" id="3.40.462.20">
    <property type="match status" value="1"/>
</dbReference>
<feature type="compositionally biased region" description="Low complexity" evidence="5">
    <location>
        <begin position="1"/>
        <end position="20"/>
    </location>
</feature>
<feature type="compositionally biased region" description="Polar residues" evidence="5">
    <location>
        <begin position="34"/>
        <end position="44"/>
    </location>
</feature>
<comment type="similarity">
    <text evidence="1">Belongs to the oxygen-dependent FAD-linked oxidoreductase family.</text>
</comment>
<dbReference type="InterPro" id="IPR012951">
    <property type="entry name" value="BBE"/>
</dbReference>